<name>A0ABP1EI79_9FLAO</name>
<keyword evidence="1" id="KW-1133">Transmembrane helix</keyword>
<keyword evidence="3" id="KW-1185">Reference proteome</keyword>
<keyword evidence="1" id="KW-0472">Membrane</keyword>
<accession>A0ABP1EI79</accession>
<feature type="transmembrane region" description="Helical" evidence="1">
    <location>
        <begin position="43"/>
        <end position="61"/>
    </location>
</feature>
<organism evidence="2 3">
    <name type="scientific">Tenacibaculum dicentrarchi</name>
    <dbReference type="NCBI Taxonomy" id="669041"/>
    <lineage>
        <taxon>Bacteria</taxon>
        <taxon>Pseudomonadati</taxon>
        <taxon>Bacteroidota</taxon>
        <taxon>Flavobacteriia</taxon>
        <taxon>Flavobacteriales</taxon>
        <taxon>Flavobacteriaceae</taxon>
        <taxon>Tenacibaculum</taxon>
    </lineage>
</organism>
<feature type="transmembrane region" description="Helical" evidence="1">
    <location>
        <begin position="12"/>
        <end position="37"/>
    </location>
</feature>
<proteinExistence type="predicted"/>
<keyword evidence="1" id="KW-0812">Transmembrane</keyword>
<evidence type="ECO:0000313" key="2">
    <source>
        <dbReference type="EMBL" id="CAL2080305.1"/>
    </source>
</evidence>
<evidence type="ECO:0000256" key="1">
    <source>
        <dbReference type="SAM" id="Phobius"/>
    </source>
</evidence>
<protein>
    <submittedName>
        <fullName evidence="2">Uncharacterized protein</fullName>
    </submittedName>
</protein>
<reference evidence="2 3" key="1">
    <citation type="submission" date="2024-05" db="EMBL/GenBank/DDBJ databases">
        <authorList>
            <person name="Duchaud E."/>
        </authorList>
    </citation>
    <scope>NUCLEOTIDE SEQUENCE [LARGE SCALE GENOMIC DNA]</scope>
    <source>
        <strain evidence="2">Ena-SAMPLE-TAB-13-05-2024-13:56:06:370-140309</strain>
    </source>
</reference>
<dbReference type="Proteomes" id="UP001497514">
    <property type="component" value="Chromosome"/>
</dbReference>
<dbReference type="EMBL" id="OZ038524">
    <property type="protein sequence ID" value="CAL2080305.1"/>
    <property type="molecule type" value="Genomic_DNA"/>
</dbReference>
<sequence length="409" mass="49087">MKKYISLFVHKIVFYNYTIFKIFFISIPLIPIILLSIYCKTDVFYFLLITAYTLLLLFFIYKIRSNKNLKYNFYYLKYINLSKETYQLLREDEKVNFYDTIIKAIIEKDLLLIFFKKQEFNKSQTSFISEINSIKIKENILSEISFERFNNTIETYKGKEWIRDIFLYKRKYRKGVDIILSKLSNHPNTEKTSDLIRVLINNLNLSENGITLEPEKDFKNEIDYVLDNQNPESHKTIVSVNNHNETKILIHNRKEKHIYNEKNTQNTYNTKIYNHIEEPIGKQTISKSLTKKQKEHSIKILKNWFKDLTDKEALILLNLETSKILFLKGDFTPYSYFLSILEKKGHYTSTQIEDFLDSEQLKSWKTKKPLNKLNHRTYKKNLEDAEYIIKSLRSKKQEKDLIELQKLLK</sequence>
<evidence type="ECO:0000313" key="3">
    <source>
        <dbReference type="Proteomes" id="UP001497514"/>
    </source>
</evidence>
<gene>
    <name evidence="2" type="ORF">TD3509T_0980</name>
</gene>